<keyword evidence="2" id="KW-0902">Two-component regulatory system</keyword>
<evidence type="ECO:0000256" key="2">
    <source>
        <dbReference type="ARBA" id="ARBA00023012"/>
    </source>
</evidence>
<protein>
    <submittedName>
        <fullName evidence="5">Response regulator</fullName>
    </submittedName>
</protein>
<dbReference type="InterPro" id="IPR001789">
    <property type="entry name" value="Sig_transdc_resp-reg_receiver"/>
</dbReference>
<feature type="modified residue" description="4-aspartylphosphate" evidence="3">
    <location>
        <position position="51"/>
    </location>
</feature>
<dbReference type="SUPFAM" id="SSF52172">
    <property type="entry name" value="CheY-like"/>
    <property type="match status" value="1"/>
</dbReference>
<dbReference type="Proteomes" id="UP000230108">
    <property type="component" value="Unassembled WGS sequence"/>
</dbReference>
<dbReference type="GO" id="GO:0000160">
    <property type="term" value="P:phosphorelay signal transduction system"/>
    <property type="evidence" value="ECO:0007669"/>
    <property type="project" value="UniProtKB-KW"/>
</dbReference>
<dbReference type="SMART" id="SM00448">
    <property type="entry name" value="REC"/>
    <property type="match status" value="1"/>
</dbReference>
<feature type="domain" description="Response regulatory" evidence="4">
    <location>
        <begin position="2"/>
        <end position="118"/>
    </location>
</feature>
<dbReference type="PROSITE" id="PS50110">
    <property type="entry name" value="RESPONSE_REGULATORY"/>
    <property type="match status" value="1"/>
</dbReference>
<name>A0A2M7QE21_9BACT</name>
<accession>A0A2M7QE21</accession>
<dbReference type="Pfam" id="PF00072">
    <property type="entry name" value="Response_reg"/>
    <property type="match status" value="1"/>
</dbReference>
<dbReference type="PANTHER" id="PTHR44591:SF14">
    <property type="entry name" value="PROTEIN PILG"/>
    <property type="match status" value="1"/>
</dbReference>
<gene>
    <name evidence="5" type="ORF">COY90_00455</name>
</gene>
<proteinExistence type="predicted"/>
<dbReference type="InterPro" id="IPR011006">
    <property type="entry name" value="CheY-like_superfamily"/>
</dbReference>
<dbReference type="EMBL" id="PFLF01000012">
    <property type="protein sequence ID" value="PIY69469.1"/>
    <property type="molecule type" value="Genomic_DNA"/>
</dbReference>
<dbReference type="InterPro" id="IPR050595">
    <property type="entry name" value="Bact_response_regulator"/>
</dbReference>
<reference evidence="6" key="1">
    <citation type="submission" date="2017-09" db="EMBL/GenBank/DDBJ databases">
        <title>Depth-based differentiation of microbial function through sediment-hosted aquifers and enrichment of novel symbionts in the deep terrestrial subsurface.</title>
        <authorList>
            <person name="Probst A.J."/>
            <person name="Ladd B."/>
            <person name="Jarett J.K."/>
            <person name="Geller-Mcgrath D.E."/>
            <person name="Sieber C.M.K."/>
            <person name="Emerson J.B."/>
            <person name="Anantharaman K."/>
            <person name="Thomas B.C."/>
            <person name="Malmstrom R."/>
            <person name="Stieglmeier M."/>
            <person name="Klingl A."/>
            <person name="Woyke T."/>
            <person name="Ryan C.M."/>
            <person name="Banfield J.F."/>
        </authorList>
    </citation>
    <scope>NUCLEOTIDE SEQUENCE [LARGE SCALE GENOMIC DNA]</scope>
</reference>
<dbReference type="AlphaFoldDB" id="A0A2M7QE21"/>
<dbReference type="PANTHER" id="PTHR44591">
    <property type="entry name" value="STRESS RESPONSE REGULATOR PROTEIN 1"/>
    <property type="match status" value="1"/>
</dbReference>
<evidence type="ECO:0000256" key="1">
    <source>
        <dbReference type="ARBA" id="ARBA00022553"/>
    </source>
</evidence>
<evidence type="ECO:0000313" key="6">
    <source>
        <dbReference type="Proteomes" id="UP000230108"/>
    </source>
</evidence>
<evidence type="ECO:0000313" key="5">
    <source>
        <dbReference type="EMBL" id="PIY69469.1"/>
    </source>
</evidence>
<dbReference type="Gene3D" id="3.40.50.2300">
    <property type="match status" value="1"/>
</dbReference>
<organism evidence="5 6">
    <name type="scientific">Candidatus Roizmanbacteria bacterium CG_4_10_14_0_8_um_filter_39_9</name>
    <dbReference type="NCBI Taxonomy" id="1974829"/>
    <lineage>
        <taxon>Bacteria</taxon>
        <taxon>Candidatus Roizmaniibacteriota</taxon>
    </lineage>
</organism>
<evidence type="ECO:0000256" key="3">
    <source>
        <dbReference type="PROSITE-ProRule" id="PRU00169"/>
    </source>
</evidence>
<comment type="caution">
    <text evidence="5">The sequence shown here is derived from an EMBL/GenBank/DDBJ whole genome shotgun (WGS) entry which is preliminary data.</text>
</comment>
<keyword evidence="1 3" id="KW-0597">Phosphoprotein</keyword>
<sequence>MNILIAEDDTFFQKFYVNKLQELSFIVDLAIDGEEAIQKLTAKKYDCMLLDIIMPKKTGFDVLKYAKQNNILASTPIIVFSTLGQDADIKRALELGASDYANKAFFDFETLMAKINAVIQKKQTTV</sequence>
<evidence type="ECO:0000259" key="4">
    <source>
        <dbReference type="PROSITE" id="PS50110"/>
    </source>
</evidence>